<accession>A0A852S4V8</accession>
<dbReference type="PANTHER" id="PTHR46112">
    <property type="entry name" value="AMINOPEPTIDASE"/>
    <property type="match status" value="1"/>
</dbReference>
<dbReference type="EMBL" id="JACCBI010000001">
    <property type="protein sequence ID" value="NYD67046.1"/>
    <property type="molecule type" value="Genomic_DNA"/>
</dbReference>
<protein>
    <submittedName>
        <fullName evidence="2">Xaa-Pro aminopeptidase</fullName>
    </submittedName>
</protein>
<evidence type="ECO:0000313" key="2">
    <source>
        <dbReference type="EMBL" id="NYD67046.1"/>
    </source>
</evidence>
<sequence>MNRLAPSSVDRAVKRARLVDVLDRHGADRFVLRSPGALSWYLDGARVHVSLAGDPVLAVVVGRDRDEWLAFSNEAERLVAEELPHDDAATLTRVPWFEPLDAAVGPRAGALTEADVALELRAARASLLPTELDRYRALCRESAEVLTDVAGSVSPTDSEQHAAALLAAGLVDRGIDPLVVLVSGRQRVAHRHPLPTAAALGRRAMLVVCGRRSGLIANVTRWVSFGAVPEGEADADRRILDVEAAFFAATVPGAALAEAWRSGVAAYGAAGFAADEWRNHHQGGAAGYVGRDPRGTADVADRVHEGQAFAWNPSAPGAKVEDTVVVRSDAAVEVLTRDERWPTVDVAGVARPVVWER</sequence>
<keyword evidence="2" id="KW-0031">Aminopeptidase</keyword>
<dbReference type="AlphaFoldDB" id="A0A852S4V8"/>
<feature type="domain" description="Peptidase M24" evidence="1">
    <location>
        <begin position="134"/>
        <end position="327"/>
    </location>
</feature>
<proteinExistence type="predicted"/>
<dbReference type="Pfam" id="PF00557">
    <property type="entry name" value="Peptidase_M24"/>
    <property type="match status" value="1"/>
</dbReference>
<dbReference type="InterPro" id="IPR050659">
    <property type="entry name" value="Peptidase_M24B"/>
</dbReference>
<comment type="caution">
    <text evidence="2">The sequence shown here is derived from an EMBL/GenBank/DDBJ whole genome shotgun (WGS) entry which is preliminary data.</text>
</comment>
<organism evidence="2 3">
    <name type="scientific">Agromyces atrinae</name>
    <dbReference type="NCBI Taxonomy" id="592376"/>
    <lineage>
        <taxon>Bacteria</taxon>
        <taxon>Bacillati</taxon>
        <taxon>Actinomycetota</taxon>
        <taxon>Actinomycetes</taxon>
        <taxon>Micrococcales</taxon>
        <taxon>Microbacteriaceae</taxon>
        <taxon>Agromyces</taxon>
    </lineage>
</organism>
<gene>
    <name evidence="2" type="ORF">BJ972_001565</name>
</gene>
<dbReference type="InterPro" id="IPR036005">
    <property type="entry name" value="Creatinase/aminopeptidase-like"/>
</dbReference>
<dbReference type="Proteomes" id="UP000581087">
    <property type="component" value="Unassembled WGS sequence"/>
</dbReference>
<keyword evidence="2" id="KW-0378">Hydrolase</keyword>
<dbReference type="RefSeq" id="WP_241830892.1">
    <property type="nucleotide sequence ID" value="NZ_JACCBI010000001.1"/>
</dbReference>
<name>A0A852S4V8_9MICO</name>
<evidence type="ECO:0000313" key="3">
    <source>
        <dbReference type="Proteomes" id="UP000581087"/>
    </source>
</evidence>
<dbReference type="InterPro" id="IPR000994">
    <property type="entry name" value="Pept_M24"/>
</dbReference>
<dbReference type="Gene3D" id="3.90.230.10">
    <property type="entry name" value="Creatinase/methionine aminopeptidase superfamily"/>
    <property type="match status" value="1"/>
</dbReference>
<dbReference type="PANTHER" id="PTHR46112:SF2">
    <property type="entry name" value="XAA-PRO AMINOPEPTIDASE P-RELATED"/>
    <property type="match status" value="1"/>
</dbReference>
<dbReference type="SUPFAM" id="SSF55920">
    <property type="entry name" value="Creatinase/aminopeptidase"/>
    <property type="match status" value="1"/>
</dbReference>
<dbReference type="GO" id="GO:0004177">
    <property type="term" value="F:aminopeptidase activity"/>
    <property type="evidence" value="ECO:0007669"/>
    <property type="project" value="UniProtKB-KW"/>
</dbReference>
<evidence type="ECO:0000259" key="1">
    <source>
        <dbReference type="Pfam" id="PF00557"/>
    </source>
</evidence>
<reference evidence="2 3" key="1">
    <citation type="submission" date="2020-07" db="EMBL/GenBank/DDBJ databases">
        <title>Sequencing the genomes of 1000 actinobacteria strains.</title>
        <authorList>
            <person name="Klenk H.-P."/>
        </authorList>
    </citation>
    <scope>NUCLEOTIDE SEQUENCE [LARGE SCALE GENOMIC DNA]</scope>
    <source>
        <strain evidence="2 3">DSM 23870</strain>
    </source>
</reference>
<keyword evidence="2" id="KW-0645">Protease</keyword>